<dbReference type="AlphaFoldDB" id="A0A381X9C3"/>
<sequence>MRSILLFYELNQKLTKWQIEVSRNNDTSV</sequence>
<reference evidence="1" key="1">
    <citation type="submission" date="2018-05" db="EMBL/GenBank/DDBJ databases">
        <authorList>
            <person name="Lanie J.A."/>
            <person name="Ng W.-L."/>
            <person name="Kazmierczak K.M."/>
            <person name="Andrzejewski T.M."/>
            <person name="Davidsen T.M."/>
            <person name="Wayne K.J."/>
            <person name="Tettelin H."/>
            <person name="Glass J.I."/>
            <person name="Rusch D."/>
            <person name="Podicherti R."/>
            <person name="Tsui H.-C.T."/>
            <person name="Winkler M.E."/>
        </authorList>
    </citation>
    <scope>NUCLEOTIDE SEQUENCE</scope>
</reference>
<evidence type="ECO:0000313" key="1">
    <source>
        <dbReference type="EMBL" id="SVA61162.1"/>
    </source>
</evidence>
<name>A0A381X9C3_9ZZZZ</name>
<feature type="non-terminal residue" evidence="1">
    <location>
        <position position="29"/>
    </location>
</feature>
<protein>
    <submittedName>
        <fullName evidence="1">Uncharacterized protein</fullName>
    </submittedName>
</protein>
<accession>A0A381X9C3</accession>
<dbReference type="EMBL" id="UINC01014321">
    <property type="protein sequence ID" value="SVA61162.1"/>
    <property type="molecule type" value="Genomic_DNA"/>
</dbReference>
<gene>
    <name evidence="1" type="ORF">METZ01_LOCUS114016</name>
</gene>
<organism evidence="1">
    <name type="scientific">marine metagenome</name>
    <dbReference type="NCBI Taxonomy" id="408172"/>
    <lineage>
        <taxon>unclassified sequences</taxon>
        <taxon>metagenomes</taxon>
        <taxon>ecological metagenomes</taxon>
    </lineage>
</organism>
<proteinExistence type="predicted"/>